<protein>
    <submittedName>
        <fullName evidence="1">DUF2710 family protein</fullName>
    </submittedName>
</protein>
<gene>
    <name evidence="1" type="ORF">MU0050_000059</name>
</gene>
<proteinExistence type="predicted"/>
<evidence type="ECO:0000313" key="1">
    <source>
        <dbReference type="EMBL" id="CAJ1578389.1"/>
    </source>
</evidence>
<organism evidence="1 2">
    <name type="scientific">[Mycobacterium] wendilense</name>
    <dbReference type="NCBI Taxonomy" id="3064284"/>
    <lineage>
        <taxon>Bacteria</taxon>
        <taxon>Bacillati</taxon>
        <taxon>Actinomycetota</taxon>
        <taxon>Actinomycetes</taxon>
        <taxon>Mycobacteriales</taxon>
        <taxon>Mycobacteriaceae</taxon>
        <taxon>Mycolicibacter</taxon>
    </lineage>
</organism>
<dbReference type="Pfam" id="PF10921">
    <property type="entry name" value="DUF2710"/>
    <property type="match status" value="1"/>
</dbReference>
<dbReference type="EMBL" id="OY726395">
    <property type="protein sequence ID" value="CAJ1578389.1"/>
    <property type="molecule type" value="Genomic_DNA"/>
</dbReference>
<dbReference type="RefSeq" id="WP_316517550.1">
    <property type="nucleotide sequence ID" value="NZ_OY726395.1"/>
</dbReference>
<name>A0ABM9M7W3_9MYCO</name>
<keyword evidence="2" id="KW-1185">Reference proteome</keyword>
<dbReference type="Proteomes" id="UP001190466">
    <property type="component" value="Chromosome"/>
</dbReference>
<reference evidence="1 2" key="1">
    <citation type="submission" date="2023-08" db="EMBL/GenBank/DDBJ databases">
        <authorList>
            <person name="Folkvardsen B D."/>
            <person name="Norman A."/>
        </authorList>
    </citation>
    <scope>NUCLEOTIDE SEQUENCE [LARGE SCALE GENOMIC DNA]</scope>
    <source>
        <strain evidence="1 2">Mu0050</strain>
    </source>
</reference>
<dbReference type="InterPro" id="IPR024296">
    <property type="entry name" value="DUF2710"/>
</dbReference>
<sequence length="104" mass="11237">MVGPRGAEESADKVLVEAVLRELSDAADKWEALVEEAERITFAVDLGDIHAVANADGKLVELSLHPRATEYSHVELAERLNLAFGVLRDEAVADNAARYGGTLH</sequence>
<evidence type="ECO:0000313" key="2">
    <source>
        <dbReference type="Proteomes" id="UP001190466"/>
    </source>
</evidence>
<accession>A0ABM9M7W3</accession>